<reference evidence="4" key="2">
    <citation type="journal article" date="2022" name="Proc. Natl. Acad. Sci. U.S.A.">
        <title>Diploid-dominant life cycles characterize the early evolution of Fungi.</title>
        <authorList>
            <person name="Amses K.R."/>
            <person name="Simmons D.R."/>
            <person name="Longcore J.E."/>
            <person name="Mondo S.J."/>
            <person name="Seto K."/>
            <person name="Jeronimo G.H."/>
            <person name="Bonds A.E."/>
            <person name="Quandt C.A."/>
            <person name="Davis W.J."/>
            <person name="Chang Y."/>
            <person name="Federici B.A."/>
            <person name="Kuo A."/>
            <person name="LaButti K."/>
            <person name="Pangilinan J."/>
            <person name="Andreopoulos W."/>
            <person name="Tritt A."/>
            <person name="Riley R."/>
            <person name="Hundley H."/>
            <person name="Johnson J."/>
            <person name="Lipzen A."/>
            <person name="Barry K."/>
            <person name="Lang B.F."/>
            <person name="Cuomo C.A."/>
            <person name="Buchler N.E."/>
            <person name="Grigoriev I.V."/>
            <person name="Spatafora J.W."/>
            <person name="Stajich J.E."/>
            <person name="James T.Y."/>
        </authorList>
    </citation>
    <scope>NUCLEOTIDE SEQUENCE</scope>
    <source>
        <strain evidence="4">AG</strain>
    </source>
</reference>
<keyword evidence="1" id="KW-0506">mRNA capping</keyword>
<dbReference type="AlphaFoldDB" id="A0AAD5HGR6"/>
<dbReference type="GO" id="GO:0005737">
    <property type="term" value="C:cytoplasm"/>
    <property type="evidence" value="ECO:0007669"/>
    <property type="project" value="TreeGrafter"/>
</dbReference>
<evidence type="ECO:0000313" key="4">
    <source>
        <dbReference type="EMBL" id="KAI8582419.1"/>
    </source>
</evidence>
<dbReference type="RefSeq" id="XP_051447423.1">
    <property type="nucleotide sequence ID" value="XM_051586674.1"/>
</dbReference>
<dbReference type="GO" id="GO:0003676">
    <property type="term" value="F:nucleic acid binding"/>
    <property type="evidence" value="ECO:0007669"/>
    <property type="project" value="UniProtKB-UniRule"/>
</dbReference>
<comment type="catalytic activity">
    <reaction evidence="1">
        <text>a 5'-end (N(7)-methyl 5'-triphosphoguanosine)-ribonucleoside in mRNA + S-adenosyl-L-methionine = a 5'-end (N(7)-methyl 5'-triphosphoguanosine)-(2'-O-methyl-ribonucleoside) in mRNA + S-adenosyl-L-homocysteine + H(+)</text>
        <dbReference type="Rhea" id="RHEA:67020"/>
        <dbReference type="Rhea" id="RHEA-COMP:17167"/>
        <dbReference type="Rhea" id="RHEA-COMP:17168"/>
        <dbReference type="ChEBI" id="CHEBI:15378"/>
        <dbReference type="ChEBI" id="CHEBI:57856"/>
        <dbReference type="ChEBI" id="CHEBI:59789"/>
        <dbReference type="ChEBI" id="CHEBI:156461"/>
        <dbReference type="ChEBI" id="CHEBI:167609"/>
        <dbReference type="EC" id="2.1.1.57"/>
    </reaction>
</comment>
<keyword evidence="1" id="KW-0949">S-adenosyl-L-methionine</keyword>
<dbReference type="EMBL" id="MU620900">
    <property type="protein sequence ID" value="KAI8582419.1"/>
    <property type="molecule type" value="Genomic_DNA"/>
</dbReference>
<sequence>MPELFTDDDPDYRDTRVDSGIPPPSLSTIPHFDERGPPRGTARGQPDPLMSYNPKRQRNDAPYQRQDDPYQRHNEGYGRHERQHDPYGRNDQRRDPYQRPDHRDERSHRFDHHDGRHHGSDRRDDPYHRPDQHYRSREDPYHRDERHSSDRRDDPYHRSEQHHRPREDPYERHGYPSDRHDSRRSEQRPREDSHRRDDYPRHPDSRTSQDYAASSKHPELSSQGLPPPSKAIEVDFEMNTNFLVCGEDDATAKLSTEDEIVQCLQIKFGGMDELTDYDFVSSADLVQQVNAVKNRLSGTQHEVFTLARSRTNPFDHIDSAIFMNRAATKLAVLDVTFNLMSVTDPSQIFRFADLCGGPGGFSEYLLWRAHTSGQRIHGYGMTLKGEADKEWRVDKFHSDANVQESFTIIDGQDHTGDICNPENIAAFAAEVRQECPSGVDLVVADGGISFEGKQDKQELIARQLLVCQIATMLTSLQKGGKFVCKFFDITQESTAGLVWILYQCFESICITKPLTSRPANSERYIICDKLRFSRPQAIIDYLMKVNQAIKDEPTTQKRVCGVVEHGILERDESFLEYLKMRNMKYAIKQKEALERVEEFVQHPYVRYLF</sequence>
<evidence type="ECO:0000313" key="5">
    <source>
        <dbReference type="Proteomes" id="UP001206595"/>
    </source>
</evidence>
<feature type="compositionally biased region" description="Acidic residues" evidence="2">
    <location>
        <begin position="1"/>
        <end position="11"/>
    </location>
</feature>
<protein>
    <recommendedName>
        <fullName evidence="1">Cap-specific mRNA (nucleoside-2'-O-)-methyltransferase 1</fullName>
        <ecNumber evidence="1">2.1.1.57</ecNumber>
    </recommendedName>
    <alternativeName>
        <fullName evidence="1">Cap1 2'O-ribose methyltransferase 1</fullName>
    </alternativeName>
</protein>
<dbReference type="Proteomes" id="UP001206595">
    <property type="component" value="Unassembled WGS sequence"/>
</dbReference>
<comment type="subcellular location">
    <subcellularLocation>
        <location evidence="1">Nucleus</location>
    </subcellularLocation>
</comment>
<dbReference type="InterPro" id="IPR029063">
    <property type="entry name" value="SAM-dependent_MTases_sf"/>
</dbReference>
<dbReference type="GeneID" id="75912022"/>
<dbReference type="GO" id="GO:0006370">
    <property type="term" value="P:7-methylguanosine mRNA capping"/>
    <property type="evidence" value="ECO:0007669"/>
    <property type="project" value="UniProtKB-UniRule"/>
</dbReference>
<feature type="domain" description="RrmJ-type SAM-dependent 2'-O-MTase" evidence="3">
    <location>
        <begin position="321"/>
        <end position="531"/>
    </location>
</feature>
<evidence type="ECO:0000256" key="2">
    <source>
        <dbReference type="SAM" id="MobiDB-lite"/>
    </source>
</evidence>
<proteinExistence type="predicted"/>
<comment type="function">
    <text evidence="1">S-adenosyl-L-methionine-dependent methyltransferase that mediates RNA cap1 2'-O-ribose methylation to the 5'-cap structure of RNAs. Methylates the ribose of the first nucleotide of a m(7)GpppG-capped mRNA to produce m(7)GpppNmp (cap1).</text>
</comment>
<dbReference type="GO" id="GO:0005634">
    <property type="term" value="C:nucleus"/>
    <property type="evidence" value="ECO:0007669"/>
    <property type="project" value="UniProtKB-SubCell"/>
</dbReference>
<dbReference type="GO" id="GO:0004483">
    <property type="term" value="F:methyltransferase cap1 activity"/>
    <property type="evidence" value="ECO:0007669"/>
    <property type="project" value="UniProtKB-UniRule"/>
</dbReference>
<reference evidence="4" key="1">
    <citation type="submission" date="2021-06" db="EMBL/GenBank/DDBJ databases">
        <authorList>
            <consortium name="DOE Joint Genome Institute"/>
            <person name="Mondo S.J."/>
            <person name="Amses K.R."/>
            <person name="Simmons D.R."/>
            <person name="Longcore J.E."/>
            <person name="Seto K."/>
            <person name="Alves G.H."/>
            <person name="Bonds A.E."/>
            <person name="Quandt C.A."/>
            <person name="Davis W.J."/>
            <person name="Chang Y."/>
            <person name="Letcher P.M."/>
            <person name="Powell M.J."/>
            <person name="Kuo A."/>
            <person name="Labutti K."/>
            <person name="Pangilinan J."/>
            <person name="Andreopoulos W."/>
            <person name="Tritt A."/>
            <person name="Riley R."/>
            <person name="Hundley H."/>
            <person name="Johnson J."/>
            <person name="Lipzen A."/>
            <person name="Barry K."/>
            <person name="Berbee M.L."/>
            <person name="Buchler N.E."/>
            <person name="Grigoriev I.V."/>
            <person name="Spatafora J.W."/>
            <person name="Stajich J.E."/>
            <person name="James T.Y."/>
        </authorList>
    </citation>
    <scope>NUCLEOTIDE SEQUENCE</scope>
    <source>
        <strain evidence="4">AG</strain>
    </source>
</reference>
<keyword evidence="1" id="KW-0808">Transferase</keyword>
<dbReference type="GO" id="GO:0032259">
    <property type="term" value="P:methylation"/>
    <property type="evidence" value="ECO:0007669"/>
    <property type="project" value="UniProtKB-KW"/>
</dbReference>
<gene>
    <name evidence="4" type="ORF">K450DRAFT_227081</name>
</gene>
<dbReference type="PANTHER" id="PTHR16121">
    <property type="entry name" value="CAP-SPECIFIC MRNA (NUCLEOSIDE-2'-O-)-METHYLTRANSFERASE 1-RELATED"/>
    <property type="match status" value="1"/>
</dbReference>
<evidence type="ECO:0000256" key="1">
    <source>
        <dbReference type="RuleBase" id="RU368012"/>
    </source>
</evidence>
<comment type="caution">
    <text evidence="4">The sequence shown here is derived from an EMBL/GenBank/DDBJ whole genome shotgun (WGS) entry which is preliminary data.</text>
</comment>
<keyword evidence="1" id="KW-0539">Nucleus</keyword>
<dbReference type="Gene3D" id="3.40.50.12760">
    <property type="match status" value="1"/>
</dbReference>
<dbReference type="PROSITE" id="PS51613">
    <property type="entry name" value="SAM_MT_RRMJ"/>
    <property type="match status" value="1"/>
</dbReference>
<feature type="region of interest" description="Disordered" evidence="2">
    <location>
        <begin position="1"/>
        <end position="230"/>
    </location>
</feature>
<dbReference type="InterPro" id="IPR002877">
    <property type="entry name" value="RNA_MeTrfase_FtsJ_dom"/>
</dbReference>
<organism evidence="4 5">
    <name type="scientific">Umbelopsis ramanniana AG</name>
    <dbReference type="NCBI Taxonomy" id="1314678"/>
    <lineage>
        <taxon>Eukaryota</taxon>
        <taxon>Fungi</taxon>
        <taxon>Fungi incertae sedis</taxon>
        <taxon>Mucoromycota</taxon>
        <taxon>Mucoromycotina</taxon>
        <taxon>Umbelopsidomycetes</taxon>
        <taxon>Umbelopsidales</taxon>
        <taxon>Umbelopsidaceae</taxon>
        <taxon>Umbelopsis</taxon>
    </lineage>
</organism>
<keyword evidence="5" id="KW-1185">Reference proteome</keyword>
<feature type="compositionally biased region" description="Basic and acidic residues" evidence="2">
    <location>
        <begin position="65"/>
        <end position="159"/>
    </location>
</feature>
<dbReference type="EC" id="2.1.1.57" evidence="1"/>
<dbReference type="SUPFAM" id="SSF53335">
    <property type="entry name" value="S-adenosyl-L-methionine-dependent methyltransferases"/>
    <property type="match status" value="1"/>
</dbReference>
<keyword evidence="1" id="KW-0489">Methyltransferase</keyword>
<dbReference type="InterPro" id="IPR025816">
    <property type="entry name" value="RrmJ-type_MeTrfase"/>
</dbReference>
<dbReference type="Pfam" id="PF01728">
    <property type="entry name" value="FtsJ"/>
    <property type="match status" value="1"/>
</dbReference>
<dbReference type="InterPro" id="IPR050851">
    <property type="entry name" value="mRNA_Cap_2O-Ribose_MeTrfase"/>
</dbReference>
<name>A0AAD5HGR6_UMBRA</name>
<accession>A0AAD5HGR6</accession>
<dbReference type="GO" id="GO:0016556">
    <property type="term" value="P:mRNA modification"/>
    <property type="evidence" value="ECO:0007669"/>
    <property type="project" value="UniProtKB-UniRule"/>
</dbReference>
<dbReference type="PANTHER" id="PTHR16121:SF0">
    <property type="entry name" value="CAP-SPECIFIC MRNA (NUCLEOSIDE-2'-O-)-METHYLTRANSFERASE 1"/>
    <property type="match status" value="1"/>
</dbReference>
<keyword evidence="1" id="KW-0507">mRNA processing</keyword>
<evidence type="ECO:0000259" key="3">
    <source>
        <dbReference type="PROSITE" id="PS51613"/>
    </source>
</evidence>
<feature type="compositionally biased region" description="Basic and acidic residues" evidence="2">
    <location>
        <begin position="165"/>
        <end position="207"/>
    </location>
</feature>